<feature type="domain" description="PAP-associated" evidence="11">
    <location>
        <begin position="885"/>
        <end position="935"/>
    </location>
</feature>
<evidence type="ECO:0000256" key="10">
    <source>
        <dbReference type="SAM" id="MobiDB-lite"/>
    </source>
</evidence>
<dbReference type="Gene3D" id="1.10.1410.10">
    <property type="match status" value="1"/>
</dbReference>
<keyword evidence="9" id="KW-0460">Magnesium</keyword>
<evidence type="ECO:0000256" key="3">
    <source>
        <dbReference type="ARBA" id="ARBA00004496"/>
    </source>
</evidence>
<dbReference type="EC" id="2.7.7.19" evidence="5"/>
<dbReference type="Pfam" id="PF03828">
    <property type="entry name" value="PAP_assoc"/>
    <property type="match status" value="1"/>
</dbReference>
<gene>
    <name evidence="13" type="ORF">SLS63_002057</name>
</gene>
<feature type="compositionally biased region" description="Low complexity" evidence="10">
    <location>
        <begin position="957"/>
        <end position="968"/>
    </location>
</feature>
<feature type="domain" description="Poly(A) RNA polymerase mitochondrial-like central palm" evidence="12">
    <location>
        <begin position="266"/>
        <end position="344"/>
    </location>
</feature>
<dbReference type="InterPro" id="IPR054708">
    <property type="entry name" value="MTPAP-like_central"/>
</dbReference>
<evidence type="ECO:0000256" key="2">
    <source>
        <dbReference type="ARBA" id="ARBA00001946"/>
    </source>
</evidence>
<evidence type="ECO:0000256" key="4">
    <source>
        <dbReference type="ARBA" id="ARBA00008593"/>
    </source>
</evidence>
<dbReference type="SUPFAM" id="SSF81631">
    <property type="entry name" value="PAP/OAS1 substrate-binding domain"/>
    <property type="match status" value="1"/>
</dbReference>
<evidence type="ECO:0000256" key="7">
    <source>
        <dbReference type="ARBA" id="ARBA00022679"/>
    </source>
</evidence>
<keyword evidence="6" id="KW-0963">Cytoplasm</keyword>
<dbReference type="PANTHER" id="PTHR12271:SF40">
    <property type="entry name" value="POLY(A) RNA POLYMERASE GLD2"/>
    <property type="match status" value="1"/>
</dbReference>
<feature type="compositionally biased region" description="Basic and acidic residues" evidence="10">
    <location>
        <begin position="392"/>
        <end position="404"/>
    </location>
</feature>
<feature type="region of interest" description="Disordered" evidence="10">
    <location>
        <begin position="137"/>
        <end position="201"/>
    </location>
</feature>
<feature type="compositionally biased region" description="Polar residues" evidence="10">
    <location>
        <begin position="172"/>
        <end position="201"/>
    </location>
</feature>
<sequence length="1084" mass="120720">MAAMQGPGQQDNVSLETRMRNLILKNSGQAQAQSAAADVPRSSSQPLIPSVTDSPASGPKDDTQGQPKPTQKPNRKRMNQAQRRQMSSQLSVDIDPRATGPQPSHSRGQSAGNFQRQNNINQQGRNHRSQSAAFQSPYVNASHARHQPSPSLPAFAPQPTLFDWRQPGGASNGFNGTQPAFSRPNHASRSSTNQFGSSYSPRSYFPRAEDLGPQVALLEQLCGDILANAEIALEQIREKENFRVLIEDACRVAIARHENIVNGQANFPPMSVQLRCFGSLSSGFATKSSDMDLGLLSPYSQPQPDIFESQIPRIIEKTFLEMGIGARLLSKTRVPIIKVCQKPTEKLYSDLLEEREKWEKGVVEDHELEDEEVDHRLAPNPGGQGHQTAKASADDHGPMADDSKINSNTATTSNEEHAIDQYQPLLDDLKQGAKSLPNYYGAAKKTLRKLGGKDITNSTAANFGEEDFRILNDVCKAFVHGLADDTLRTRLEGYASLAFDEQAAVPNNRSIFGVMAQIEGEKLVMACESRTILERNDHFEHLARNRVVHWKELQNRPNFGLDPLGYNKDLLSATEYLKKIPSIGLLLLEQGQYESAASYHNRTLRLLTDLGGNDLPSTQSPVLPVVLRQYSQGIYDFGIRAQVSDWLKSNPSTTLRALARRHKSLQLAREFERALEKGFYSTEVAKDIQVYIGLLRGPMTRNAPEDVHYDSILSIAPEQWAVVARIREIPDPSRMSPNLPRDPYRDKLEFPNSGIGVQCDINFSAQLAIHNTHLLRCYSLTDPRVRPLVLFVKHWAKVRGINTSYRGTLSSYGYVLMVLHYLINVAQPSVCPNLQAMAPPVDPHLRPEQVENTTICQGRYVWFWKNEDEIKAAAKQGSLTQNRDSIGHLLRGFFEYYAQSNMMSTGHMRGFDWGRDVISLRTPSGILSKQTKGWTGAKTVLEVQSTDKPPAVEPDMPQANPAPAPQVQSGSGSTASLHLQQSQDPAAASRAPQDRSKHEVKEVRHRYLFAIEDPFELDHNVARTVTHNGIVSIRDEFRRAWRIIRNAGKHPNQENLLQDASLDVQAEHASFADLIDEIHGHQSA</sequence>
<feature type="compositionally biased region" description="Polar residues" evidence="10">
    <location>
        <begin position="969"/>
        <end position="984"/>
    </location>
</feature>
<feature type="region of interest" description="Disordered" evidence="10">
    <location>
        <begin position="1"/>
        <end position="113"/>
    </location>
</feature>
<keyword evidence="8" id="KW-0479">Metal-binding</keyword>
<feature type="region of interest" description="Disordered" evidence="10">
    <location>
        <begin position="947"/>
        <end position="999"/>
    </location>
</feature>
<evidence type="ECO:0000259" key="11">
    <source>
        <dbReference type="Pfam" id="PF03828"/>
    </source>
</evidence>
<dbReference type="Gene3D" id="3.30.460.10">
    <property type="entry name" value="Beta Polymerase, domain 2"/>
    <property type="match status" value="1"/>
</dbReference>
<dbReference type="InterPro" id="IPR002058">
    <property type="entry name" value="PAP_assoc"/>
</dbReference>
<reference evidence="13 14" key="1">
    <citation type="submission" date="2024-02" db="EMBL/GenBank/DDBJ databases">
        <title>De novo assembly and annotation of 12 fungi associated with fruit tree decline syndrome in Ontario, Canada.</title>
        <authorList>
            <person name="Sulman M."/>
            <person name="Ellouze W."/>
            <person name="Ilyukhin E."/>
        </authorList>
    </citation>
    <scope>NUCLEOTIDE SEQUENCE [LARGE SCALE GENOMIC DNA]</scope>
    <source>
        <strain evidence="13 14">M169</strain>
    </source>
</reference>
<feature type="region of interest" description="Disordered" evidence="10">
    <location>
        <begin position="375"/>
        <end position="415"/>
    </location>
</feature>
<evidence type="ECO:0000313" key="13">
    <source>
        <dbReference type="EMBL" id="KAK7738720.1"/>
    </source>
</evidence>
<proteinExistence type="inferred from homology"/>
<dbReference type="InterPro" id="IPR043519">
    <property type="entry name" value="NT_sf"/>
</dbReference>
<dbReference type="Proteomes" id="UP001430848">
    <property type="component" value="Unassembled WGS sequence"/>
</dbReference>
<evidence type="ECO:0000256" key="6">
    <source>
        <dbReference type="ARBA" id="ARBA00022490"/>
    </source>
</evidence>
<dbReference type="PANTHER" id="PTHR12271">
    <property type="entry name" value="POLY A POLYMERASE CID PAP -RELATED"/>
    <property type="match status" value="1"/>
</dbReference>
<dbReference type="Pfam" id="PF22600">
    <property type="entry name" value="MTPAP-like_central"/>
    <property type="match status" value="1"/>
</dbReference>
<feature type="compositionally biased region" description="Polar residues" evidence="10">
    <location>
        <begin position="41"/>
        <end position="55"/>
    </location>
</feature>
<evidence type="ECO:0000256" key="9">
    <source>
        <dbReference type="ARBA" id="ARBA00022842"/>
    </source>
</evidence>
<comment type="cofactor">
    <cofactor evidence="1">
        <name>Mn(2+)</name>
        <dbReference type="ChEBI" id="CHEBI:29035"/>
    </cofactor>
</comment>
<organism evidence="13 14">
    <name type="scientific">Diaporthe eres</name>
    <name type="common">Phomopsis oblonga</name>
    <dbReference type="NCBI Taxonomy" id="83184"/>
    <lineage>
        <taxon>Eukaryota</taxon>
        <taxon>Fungi</taxon>
        <taxon>Dikarya</taxon>
        <taxon>Ascomycota</taxon>
        <taxon>Pezizomycotina</taxon>
        <taxon>Sordariomycetes</taxon>
        <taxon>Sordariomycetidae</taxon>
        <taxon>Diaporthales</taxon>
        <taxon>Diaporthaceae</taxon>
        <taxon>Diaporthe</taxon>
        <taxon>Diaporthe eres species complex</taxon>
    </lineage>
</organism>
<keyword evidence="14" id="KW-1185">Reference proteome</keyword>
<evidence type="ECO:0000256" key="8">
    <source>
        <dbReference type="ARBA" id="ARBA00022723"/>
    </source>
</evidence>
<comment type="subcellular location">
    <subcellularLocation>
        <location evidence="3">Cytoplasm</location>
    </subcellularLocation>
</comment>
<feature type="compositionally biased region" description="Polar residues" evidence="10">
    <location>
        <begin position="79"/>
        <end position="91"/>
    </location>
</feature>
<dbReference type="SUPFAM" id="SSF81301">
    <property type="entry name" value="Nucleotidyltransferase"/>
    <property type="match status" value="1"/>
</dbReference>
<evidence type="ECO:0000256" key="5">
    <source>
        <dbReference type="ARBA" id="ARBA00012388"/>
    </source>
</evidence>
<name>A0ABR1PK19_DIAER</name>
<evidence type="ECO:0000313" key="14">
    <source>
        <dbReference type="Proteomes" id="UP001430848"/>
    </source>
</evidence>
<comment type="similarity">
    <text evidence="4">Belongs to the DNA polymerase type-B-like family.</text>
</comment>
<keyword evidence="7" id="KW-0808">Transferase</keyword>
<comment type="cofactor">
    <cofactor evidence="2">
        <name>Mg(2+)</name>
        <dbReference type="ChEBI" id="CHEBI:18420"/>
    </cofactor>
</comment>
<comment type="caution">
    <text evidence="13">The sequence shown here is derived from an EMBL/GenBank/DDBJ whole genome shotgun (WGS) entry which is preliminary data.</text>
</comment>
<accession>A0ABR1PK19</accession>
<protein>
    <recommendedName>
        <fullName evidence="5">polynucleotide adenylyltransferase</fullName>
        <ecNumber evidence="5">2.7.7.19</ecNumber>
    </recommendedName>
</protein>
<dbReference type="EMBL" id="JAKNSF020000005">
    <property type="protein sequence ID" value="KAK7738720.1"/>
    <property type="molecule type" value="Genomic_DNA"/>
</dbReference>
<evidence type="ECO:0000259" key="12">
    <source>
        <dbReference type="Pfam" id="PF22600"/>
    </source>
</evidence>
<evidence type="ECO:0000256" key="1">
    <source>
        <dbReference type="ARBA" id="ARBA00001936"/>
    </source>
</evidence>
<feature type="compositionally biased region" description="Polar residues" evidence="10">
    <location>
        <begin position="101"/>
        <end position="111"/>
    </location>
</feature>